<evidence type="ECO:0000313" key="2">
    <source>
        <dbReference type="EMBL" id="KAL0275853.1"/>
    </source>
</evidence>
<comment type="caution">
    <text evidence="2">The sequence shown here is derived from an EMBL/GenBank/DDBJ whole genome shotgun (WGS) entry which is preliminary data.</text>
</comment>
<evidence type="ECO:0000256" key="1">
    <source>
        <dbReference type="SAM" id="MobiDB-lite"/>
    </source>
</evidence>
<sequence>MRRAVRYQALSYLEFLEPFAFFSAVVPLQKYYLGSLWKISSGTTRTSGRSTNSLIIREKKSHPEATYPGTTGEGDSRDKEKASEIPAFQVEYHTDFRTGRTLITNWKDIPPPEIGFLEKNSFSVDIQYSIPLLNNKVLLQFQLYLHSPISTGKALGWSTYVSC</sequence>
<dbReference type="EMBL" id="JARGDH010000002">
    <property type="protein sequence ID" value="KAL0275853.1"/>
    <property type="molecule type" value="Genomic_DNA"/>
</dbReference>
<organism evidence="2">
    <name type="scientific">Menopon gallinae</name>
    <name type="common">poultry shaft louse</name>
    <dbReference type="NCBI Taxonomy" id="328185"/>
    <lineage>
        <taxon>Eukaryota</taxon>
        <taxon>Metazoa</taxon>
        <taxon>Ecdysozoa</taxon>
        <taxon>Arthropoda</taxon>
        <taxon>Hexapoda</taxon>
        <taxon>Insecta</taxon>
        <taxon>Pterygota</taxon>
        <taxon>Neoptera</taxon>
        <taxon>Paraneoptera</taxon>
        <taxon>Psocodea</taxon>
        <taxon>Troctomorpha</taxon>
        <taxon>Phthiraptera</taxon>
        <taxon>Amblycera</taxon>
        <taxon>Menoponidae</taxon>
        <taxon>Menopon</taxon>
    </lineage>
</organism>
<reference evidence="2" key="1">
    <citation type="journal article" date="2024" name="Gigascience">
        <title>Chromosome-level genome of the poultry shaft louse Menopon gallinae provides insight into the host-switching and adaptive evolution of parasitic lice.</title>
        <authorList>
            <person name="Xu Y."/>
            <person name="Ma L."/>
            <person name="Liu S."/>
            <person name="Liang Y."/>
            <person name="Liu Q."/>
            <person name="He Z."/>
            <person name="Tian L."/>
            <person name="Duan Y."/>
            <person name="Cai W."/>
            <person name="Li H."/>
            <person name="Song F."/>
        </authorList>
    </citation>
    <scope>NUCLEOTIDE SEQUENCE</scope>
    <source>
        <strain evidence="2">Cailab_2023a</strain>
    </source>
</reference>
<proteinExistence type="predicted"/>
<protein>
    <submittedName>
        <fullName evidence="2">Uncharacterized protein</fullName>
    </submittedName>
</protein>
<accession>A0AAW2I2B2</accession>
<dbReference type="AlphaFoldDB" id="A0AAW2I2B2"/>
<feature type="region of interest" description="Disordered" evidence="1">
    <location>
        <begin position="60"/>
        <end position="81"/>
    </location>
</feature>
<gene>
    <name evidence="2" type="ORF">PYX00_003580</name>
</gene>
<name>A0AAW2I2B2_9NEOP</name>